<accession>A0A8S5LXX1</accession>
<sequence length="40" mass="4679">MKILQKIVKVEYLIGGHLEVCLNYFSLVKTQMIRIRISLS</sequence>
<organism evidence="1">
    <name type="scientific">CrAss-like virus sp. ctRQZ5</name>
    <dbReference type="NCBI Taxonomy" id="2826824"/>
    <lineage>
        <taxon>Viruses</taxon>
        <taxon>Duplodnaviria</taxon>
        <taxon>Heunggongvirae</taxon>
        <taxon>Uroviricota</taxon>
        <taxon>Caudoviricetes</taxon>
        <taxon>Crassvirales</taxon>
    </lineage>
</organism>
<dbReference type="EMBL" id="BK014764">
    <property type="protein sequence ID" value="DAD74770.1"/>
    <property type="molecule type" value="Genomic_DNA"/>
</dbReference>
<name>A0A8S5LXX1_9CAUD</name>
<reference evidence="1" key="1">
    <citation type="journal article" date="2021" name="Proc. Natl. Acad. Sci. U.S.A.">
        <title>A Catalog of Tens of Thousands of Viruses from Human Metagenomes Reveals Hidden Associations with Chronic Diseases.</title>
        <authorList>
            <person name="Tisza M.J."/>
            <person name="Buck C.B."/>
        </authorList>
    </citation>
    <scope>NUCLEOTIDE SEQUENCE</scope>
    <source>
        <strain evidence="1">CtRQZ5</strain>
    </source>
</reference>
<proteinExistence type="predicted"/>
<evidence type="ECO:0000313" key="1">
    <source>
        <dbReference type="EMBL" id="DAD74770.1"/>
    </source>
</evidence>
<protein>
    <submittedName>
        <fullName evidence="1">Uncharacterized protein</fullName>
    </submittedName>
</protein>